<reference evidence="4" key="2">
    <citation type="submission" date="2012-03" db="EMBL/GenBank/DDBJ databases">
        <title>The complete genome sequence of the pioneer microbe on fresh volcanic deposit, Leptospirillum ferrooxidans strain C2-3.</title>
        <authorList>
            <person name="Fujimura R."/>
            <person name="Sato Y."/>
            <person name="Nishizawa T."/>
            <person name="Nanba K."/>
            <person name="Oshima K."/>
            <person name="Hattori M."/>
            <person name="Kamijo T."/>
            <person name="Ohta H."/>
        </authorList>
    </citation>
    <scope>NUCLEOTIDE SEQUENCE [LARGE SCALE GENOMIC DNA]</scope>
    <source>
        <strain evidence="4">C2-3</strain>
    </source>
</reference>
<name>I0IRG7_LEPFC</name>
<dbReference type="GO" id="GO:0003677">
    <property type="term" value="F:DNA binding"/>
    <property type="evidence" value="ECO:0007669"/>
    <property type="project" value="UniProtKB-UniRule"/>
</dbReference>
<dbReference type="PROSITE" id="PS51740">
    <property type="entry name" value="SPOVT_ABRB"/>
    <property type="match status" value="1"/>
</dbReference>
<gene>
    <name evidence="3" type="ordered locus">LFE_2193</name>
</gene>
<dbReference type="Pfam" id="PF04014">
    <property type="entry name" value="MazE_antitoxin"/>
    <property type="match status" value="1"/>
</dbReference>
<dbReference type="KEGG" id="lfc:LFE_2193"/>
<evidence type="ECO:0000313" key="4">
    <source>
        <dbReference type="Proteomes" id="UP000007382"/>
    </source>
</evidence>
<feature type="domain" description="SpoVT-AbrB" evidence="2">
    <location>
        <begin position="14"/>
        <end position="59"/>
    </location>
</feature>
<dbReference type="SMART" id="SM00966">
    <property type="entry name" value="SpoVT_AbrB"/>
    <property type="match status" value="1"/>
</dbReference>
<dbReference type="Gene3D" id="2.10.260.10">
    <property type="match status" value="1"/>
</dbReference>
<evidence type="ECO:0000313" key="3">
    <source>
        <dbReference type="EMBL" id="BAM07866.1"/>
    </source>
</evidence>
<dbReference type="PATRIC" id="fig|1162668.3.peg.2595"/>
<dbReference type="InterPro" id="IPR007159">
    <property type="entry name" value="SpoVT-AbrB_dom"/>
</dbReference>
<dbReference type="STRING" id="1162668.LFE_2193"/>
<sequence>MRIIGYSVILISMDTIAQIGTRGQVTLPASARKQLGLKSGDTLLVHVEDGRIVLDPAVVLPVEIYTEKRIAEFAEQSTMTTEELEKARRYWEQ</sequence>
<evidence type="ECO:0000259" key="2">
    <source>
        <dbReference type="PROSITE" id="PS51740"/>
    </source>
</evidence>
<proteinExistence type="predicted"/>
<dbReference type="RefSeq" id="WP_014450349.1">
    <property type="nucleotide sequence ID" value="NC_017094.1"/>
</dbReference>
<dbReference type="AlphaFoldDB" id="I0IRG7"/>
<reference evidence="3 4" key="1">
    <citation type="journal article" date="2012" name="J. Bacteriol.">
        <title>Complete Genome Sequence of Leptospirillum ferrooxidans Strain C2-3, Isolated from a Fresh Volcanic Ash Deposit on the Island of Miyake, Japan.</title>
        <authorList>
            <person name="Fujimura R."/>
            <person name="Sato Y."/>
            <person name="Nishizawa T."/>
            <person name="Oshima K."/>
            <person name="Kim S.-W."/>
            <person name="Hattori M."/>
            <person name="Kamijo T."/>
            <person name="Ohta H."/>
        </authorList>
    </citation>
    <scope>NUCLEOTIDE SEQUENCE [LARGE SCALE GENOMIC DNA]</scope>
    <source>
        <strain evidence="3 4">C2-3</strain>
    </source>
</reference>
<dbReference type="eggNOG" id="ENOG5033H9W">
    <property type="taxonomic scope" value="Bacteria"/>
</dbReference>
<protein>
    <submittedName>
        <fullName evidence="3">Putative transcriptional regulator, AbrB family</fullName>
    </submittedName>
</protein>
<dbReference type="InterPro" id="IPR037914">
    <property type="entry name" value="SpoVT-AbrB_sf"/>
</dbReference>
<keyword evidence="4" id="KW-1185">Reference proteome</keyword>
<dbReference type="NCBIfam" id="TIGR01439">
    <property type="entry name" value="lp_hng_hel_AbrB"/>
    <property type="match status" value="1"/>
</dbReference>
<dbReference type="EMBL" id="AP012342">
    <property type="protein sequence ID" value="BAM07866.1"/>
    <property type="molecule type" value="Genomic_DNA"/>
</dbReference>
<dbReference type="HOGENOM" id="CLU_192775_0_0_0"/>
<dbReference type="SUPFAM" id="SSF89447">
    <property type="entry name" value="AbrB/MazE/MraZ-like"/>
    <property type="match status" value="1"/>
</dbReference>
<organism evidence="3 4">
    <name type="scientific">Leptospirillum ferrooxidans (strain C2-3)</name>
    <dbReference type="NCBI Taxonomy" id="1162668"/>
    <lineage>
        <taxon>Bacteria</taxon>
        <taxon>Pseudomonadati</taxon>
        <taxon>Nitrospirota</taxon>
        <taxon>Nitrospiria</taxon>
        <taxon>Nitrospirales</taxon>
        <taxon>Nitrospiraceae</taxon>
        <taxon>Leptospirillum</taxon>
    </lineage>
</organism>
<keyword evidence="1" id="KW-0238">DNA-binding</keyword>
<evidence type="ECO:0000256" key="1">
    <source>
        <dbReference type="PROSITE-ProRule" id="PRU01076"/>
    </source>
</evidence>
<accession>I0IRG7</accession>
<dbReference type="Proteomes" id="UP000007382">
    <property type="component" value="Chromosome"/>
</dbReference>